<evidence type="ECO:0000256" key="1">
    <source>
        <dbReference type="ARBA" id="ARBA00022468"/>
    </source>
</evidence>
<dbReference type="OrthoDB" id="6021142at2759"/>
<organism evidence="3 4">
    <name type="scientific">Thelohanellus kitauei</name>
    <name type="common">Myxosporean</name>
    <dbReference type="NCBI Taxonomy" id="669202"/>
    <lineage>
        <taxon>Eukaryota</taxon>
        <taxon>Metazoa</taxon>
        <taxon>Cnidaria</taxon>
        <taxon>Myxozoa</taxon>
        <taxon>Myxosporea</taxon>
        <taxon>Bivalvulida</taxon>
        <taxon>Platysporina</taxon>
        <taxon>Myxobolidae</taxon>
        <taxon>Thelohanellus</taxon>
    </lineage>
</organism>
<dbReference type="GO" id="GO:0005096">
    <property type="term" value="F:GTPase activator activity"/>
    <property type="evidence" value="ECO:0007669"/>
    <property type="project" value="UniProtKB-KW"/>
</dbReference>
<dbReference type="EMBL" id="JWZT01003288">
    <property type="protein sequence ID" value="KII67135.1"/>
    <property type="molecule type" value="Genomic_DNA"/>
</dbReference>
<dbReference type="InterPro" id="IPR035974">
    <property type="entry name" value="Rap/Ran-GAP_sf"/>
</dbReference>
<dbReference type="PANTHER" id="PTHR10063">
    <property type="entry name" value="TUBERIN"/>
    <property type="match status" value="1"/>
</dbReference>
<evidence type="ECO:0000313" key="4">
    <source>
        <dbReference type="Proteomes" id="UP000031668"/>
    </source>
</evidence>
<dbReference type="Pfam" id="PF02145">
    <property type="entry name" value="Rap_GAP"/>
    <property type="match status" value="1"/>
</dbReference>
<evidence type="ECO:0000259" key="2">
    <source>
        <dbReference type="PROSITE" id="PS50085"/>
    </source>
</evidence>
<dbReference type="PROSITE" id="PS50085">
    <property type="entry name" value="RAPGAP"/>
    <property type="match status" value="1"/>
</dbReference>
<comment type="caution">
    <text evidence="3">The sequence shown here is derived from an EMBL/GenBank/DDBJ whole genome shotgun (WGS) entry which is preliminary data.</text>
</comment>
<protein>
    <submittedName>
        <fullName evidence="3">Ral GTPase-activating protein subunit alpha-1</fullName>
    </submittedName>
</protein>
<dbReference type="GO" id="GO:0051056">
    <property type="term" value="P:regulation of small GTPase mediated signal transduction"/>
    <property type="evidence" value="ECO:0007669"/>
    <property type="project" value="InterPro"/>
</dbReference>
<dbReference type="GO" id="GO:0005634">
    <property type="term" value="C:nucleus"/>
    <property type="evidence" value="ECO:0007669"/>
    <property type="project" value="InterPro"/>
</dbReference>
<keyword evidence="1" id="KW-0343">GTPase activation</keyword>
<evidence type="ECO:0000313" key="3">
    <source>
        <dbReference type="EMBL" id="KII67135.1"/>
    </source>
</evidence>
<name>A0A0C2MSE7_THEKT</name>
<proteinExistence type="predicted"/>
<dbReference type="GO" id="GO:0005737">
    <property type="term" value="C:cytoplasm"/>
    <property type="evidence" value="ECO:0007669"/>
    <property type="project" value="TreeGrafter"/>
</dbReference>
<dbReference type="Proteomes" id="UP000031668">
    <property type="component" value="Unassembled WGS sequence"/>
</dbReference>
<sequence length="991" mass="112435">MSSVDILNGVASNEVDNTSKSTLDLNIIKTDDVPSQNPSFSVQDLKASGGSISNILSVSSTREIQRSADNVQSIYGCNTSMDFNDDLEGQILSQDINLQQNLQEESDQTNIKTSNSINSNIYMMWKRFLGIFGNLNNLRNEQSQISLYNVLCDVFQLMENVSKNMGLNSDLKYTPPQGKRQPDLLLFFPLALQTMLMKYSDIRVKSLAQKLAIRSFLTQYNFVKTPNMYKALFTEWINITKSQNEPQLLLDYFIHAPSLFSLDIEGSSMLICPILQIIDQTLNNKAELPEGASTLMLSICSYFYSFPDLQIDENVHINDKFWLYLKTVLKCAVTCNSYKSRCIYLSCLSQIIVENIKSKSNINIIRVLFSVISKHLYSQSISLVSFTVSILSFYTSFLVDISDMDPSLPNSLFSYLCKAICNIRLIHTNTDARFNLYNSLIRMMHIVTNYLFTLSTPFSLAQYVKIFDLAITEEPKTMNISTSDWLFGFDDIDEEIILIIEQIHDVALEPGAENDDLIKNQIASELSSSGATYASVVSERQKTFNTYLQSLADFCQFFLFNFPILTGPESISCFGNEQDVFANNSQSGVPECLVLCLQNQVIISILELSETSHLMRKPSISPINIDDSTNIALMIVRSPFGKYVWRVQELNILTQLISQSKEFLFVSQLEGSETVSSDTLKTLIDTTTETFRKCHKNKCYEEQKCSTVIPKLKYNANLLKRMETPISVKMNPILSNQQFHHLPSQATIDLEEQQKSIKNRLFSKIACQIGMFSNDFRHEVSVLNPTERFYRDMKQLDNRLGRSGHKIAVFYVPANFEDRDAIIATNETSQNFSSFLLGMGWVVETKSHMGFLGGLVKSPTKDLKAIYYCSPVDEAIFHVSPFMPSDEQSGGLIYKMRHLGNDEIQIVWSEHYRPFRRGIINTEFGDVIIAIYPLKNGLFRINILKKPEVPEFGPLCDGSVVPFSFLPALVRETAINASHSTRMSNYLYKTT</sequence>
<dbReference type="InterPro" id="IPR027107">
    <property type="entry name" value="Tuberin/Ral-act_asu"/>
</dbReference>
<dbReference type="Gene3D" id="3.40.50.11210">
    <property type="entry name" value="Rap/Ran-GAP"/>
    <property type="match status" value="1"/>
</dbReference>
<dbReference type="FunFam" id="3.40.50.11210:FF:000001">
    <property type="entry name" value="Ral GTPase-activating protein subunit alpha-1 isoform 1"/>
    <property type="match status" value="1"/>
</dbReference>
<dbReference type="InterPro" id="IPR000331">
    <property type="entry name" value="Rap/Ran_GAP_dom"/>
</dbReference>
<reference evidence="3 4" key="1">
    <citation type="journal article" date="2014" name="Genome Biol. Evol.">
        <title>The genome of the myxosporean Thelohanellus kitauei shows adaptations to nutrient acquisition within its fish host.</title>
        <authorList>
            <person name="Yang Y."/>
            <person name="Xiong J."/>
            <person name="Zhou Z."/>
            <person name="Huo F."/>
            <person name="Miao W."/>
            <person name="Ran C."/>
            <person name="Liu Y."/>
            <person name="Zhang J."/>
            <person name="Feng J."/>
            <person name="Wang M."/>
            <person name="Wang M."/>
            <person name="Wang L."/>
            <person name="Yao B."/>
        </authorList>
    </citation>
    <scope>NUCLEOTIDE SEQUENCE [LARGE SCALE GENOMIC DNA]</scope>
    <source>
        <strain evidence="3">Wuqing</strain>
    </source>
</reference>
<keyword evidence="4" id="KW-1185">Reference proteome</keyword>
<gene>
    <name evidence="3" type="ORF">RF11_11187</name>
</gene>
<dbReference type="PANTHER" id="PTHR10063:SF11">
    <property type="entry name" value="RHO GTPASE-ACTIVATING PROTEIN CG5521-RELATED"/>
    <property type="match status" value="1"/>
</dbReference>
<dbReference type="SUPFAM" id="SSF111347">
    <property type="entry name" value="Rap/Ran-GAP"/>
    <property type="match status" value="1"/>
</dbReference>
<dbReference type="AlphaFoldDB" id="A0A0C2MSE7"/>
<feature type="domain" description="Rap-GAP" evidence="2">
    <location>
        <begin position="793"/>
        <end position="991"/>
    </location>
</feature>
<accession>A0A0C2MSE7</accession>